<keyword evidence="2" id="KW-1185">Reference proteome</keyword>
<dbReference type="EMBL" id="JAIVFQ010000096">
    <property type="protein sequence ID" value="MCC5603864.1"/>
    <property type="molecule type" value="Genomic_DNA"/>
</dbReference>
<evidence type="ECO:0000313" key="1">
    <source>
        <dbReference type="EMBL" id="MCC5603864.1"/>
    </source>
</evidence>
<gene>
    <name evidence="1" type="ORF">LC586_33015</name>
</gene>
<evidence type="ECO:0000313" key="2">
    <source>
        <dbReference type="Proteomes" id="UP001199525"/>
    </source>
</evidence>
<accession>A0ABS8II51</accession>
<dbReference type="InterPro" id="IPR014951">
    <property type="entry name" value="DUF1822"/>
</dbReference>
<protein>
    <submittedName>
        <fullName evidence="1">DUF1822 family protein</fullName>
    </submittedName>
</protein>
<reference evidence="1 2" key="1">
    <citation type="journal article" date="2021" name="Microorganisms">
        <title>Genome Evolution of Filamentous Cyanobacterium Nostoc Species: From Facultative Symbiosis to Free Living.</title>
        <authorList>
            <person name="Huo D."/>
            <person name="Li H."/>
            <person name="Cai F."/>
            <person name="Guo X."/>
            <person name="Qiao Z."/>
            <person name="Wang W."/>
            <person name="Yu G."/>
            <person name="Li R."/>
        </authorList>
    </citation>
    <scope>NUCLEOTIDE SEQUENCE [LARGE SCALE GENOMIC DNA]</scope>
    <source>
        <strain evidence="1 2">CHAB 5714</strain>
    </source>
</reference>
<dbReference type="Pfam" id="PF08852">
    <property type="entry name" value="DUF1822"/>
    <property type="match status" value="1"/>
</dbReference>
<comment type="caution">
    <text evidence="1">The sequence shown here is derived from an EMBL/GenBank/DDBJ whole genome shotgun (WGS) entry which is preliminary data.</text>
</comment>
<dbReference type="Proteomes" id="UP001199525">
    <property type="component" value="Unassembled WGS sequence"/>
</dbReference>
<organism evidence="1 2">
    <name type="scientific">Nostoc favosum CHAB5714</name>
    <dbReference type="NCBI Taxonomy" id="2780399"/>
    <lineage>
        <taxon>Bacteria</taxon>
        <taxon>Bacillati</taxon>
        <taxon>Cyanobacteriota</taxon>
        <taxon>Cyanophyceae</taxon>
        <taxon>Nostocales</taxon>
        <taxon>Nostocaceae</taxon>
        <taxon>Nostoc</taxon>
        <taxon>Nostoc favosum</taxon>
    </lineage>
</organism>
<name>A0ABS8II51_9NOSO</name>
<sequence>MAKIADTLTFTGPIPLDGRHRAEELCRRQATQKKAEQVYLNTLSVSFVNSYLQYMGFETDLDKSDSWNLVQQTLMDVADLSLKNLGSLECRPVFEDAQFIYVPPEVQSNRIGYVAVQIRKSFREATLLGFVRQVQTDSLAINQLQPLDNLLEYLEELTQVRQVELACQSLTDNKTLVNLKQWLENIFEAGWQEIETLFDYQRANPDWSLRSANGSFVSRGKLIDLGKTGTIQSVILVVGFIQEKEQEIDIIVEVHPIWGEIYLPPNLQLMVLDFEGAERESIMEAQTRSTNKNIQLQFSGEVGERFSIKLVLGNISVIESFLI</sequence>
<proteinExistence type="predicted"/>
<dbReference type="RefSeq" id="WP_229489661.1">
    <property type="nucleotide sequence ID" value="NZ_JAIVFQ010000096.1"/>
</dbReference>